<comment type="caution">
    <text evidence="2">The sequence shown here is derived from an EMBL/GenBank/DDBJ whole genome shotgun (WGS) entry which is preliminary data.</text>
</comment>
<proteinExistence type="predicted"/>
<evidence type="ECO:0000256" key="1">
    <source>
        <dbReference type="SAM" id="MobiDB-lite"/>
    </source>
</evidence>
<sequence>MLQFARCTFFSWFVYYICPRLCTHRPGAQSKDEEEEEAFAWPTGMMPQSTWLNLPQSRHLNRARSERGSVRDARPILLGAPCAGAPVRARARPAGCSGAWSAGGRRRQRLARPRSPSFDEALWGRLRPA</sequence>
<dbReference type="Proteomes" id="UP001189429">
    <property type="component" value="Unassembled WGS sequence"/>
</dbReference>
<name>A0ABN9V6D1_9DINO</name>
<feature type="region of interest" description="Disordered" evidence="1">
    <location>
        <begin position="93"/>
        <end position="129"/>
    </location>
</feature>
<organism evidence="2 3">
    <name type="scientific">Prorocentrum cordatum</name>
    <dbReference type="NCBI Taxonomy" id="2364126"/>
    <lineage>
        <taxon>Eukaryota</taxon>
        <taxon>Sar</taxon>
        <taxon>Alveolata</taxon>
        <taxon>Dinophyceae</taxon>
        <taxon>Prorocentrales</taxon>
        <taxon>Prorocentraceae</taxon>
        <taxon>Prorocentrum</taxon>
    </lineage>
</organism>
<evidence type="ECO:0000313" key="3">
    <source>
        <dbReference type="Proteomes" id="UP001189429"/>
    </source>
</evidence>
<protein>
    <recommendedName>
        <fullName evidence="4">Secreted protein</fullName>
    </recommendedName>
</protein>
<evidence type="ECO:0008006" key="4">
    <source>
        <dbReference type="Google" id="ProtNLM"/>
    </source>
</evidence>
<gene>
    <name evidence="2" type="ORF">PCOR1329_LOCUS54555</name>
</gene>
<keyword evidence="3" id="KW-1185">Reference proteome</keyword>
<evidence type="ECO:0000313" key="2">
    <source>
        <dbReference type="EMBL" id="CAK0867679.1"/>
    </source>
</evidence>
<dbReference type="EMBL" id="CAUYUJ010016670">
    <property type="protein sequence ID" value="CAK0867679.1"/>
    <property type="molecule type" value="Genomic_DNA"/>
</dbReference>
<reference evidence="2" key="1">
    <citation type="submission" date="2023-10" db="EMBL/GenBank/DDBJ databases">
        <authorList>
            <person name="Chen Y."/>
            <person name="Shah S."/>
            <person name="Dougan E. K."/>
            <person name="Thang M."/>
            <person name="Chan C."/>
        </authorList>
    </citation>
    <scope>NUCLEOTIDE SEQUENCE [LARGE SCALE GENOMIC DNA]</scope>
</reference>
<accession>A0ABN9V6D1</accession>